<dbReference type="EMBL" id="SCWA01000012">
    <property type="protein sequence ID" value="TDL96723.1"/>
    <property type="molecule type" value="Genomic_DNA"/>
</dbReference>
<sequence length="330" mass="38653">MHIIALGVFSFMEVCMPNFLTYEQQVTKLEQLGIVAASTSDVIPAIKFHGYDKIVTDYIKTLTETETNIPFRTVESLVLFDFDLQTLLFKYIIQSETTLKTLFSHKIGHKFGIKKSEYLNHNKYQNPKPVERRIEFINNKFVKRKSFSKDPFAKYTDEENIPPWLYFSQVDLGDFINFYSEIDIDIKQDIAKDLITQKKAMLISDKNELVISSIKFMHSFRNKIAHGQHCFSFNTNKNIKFDNIAALASSEVISSTEYSKLNERIYILLLLVIIINPYKLIRDNFISDINILYDSYHNKFGNEFIQYFHSVSGIPTDYKYRLDVLNRSLW</sequence>
<keyword evidence="2" id="KW-1185">Reference proteome</keyword>
<dbReference type="Proteomes" id="UP000295310">
    <property type="component" value="Unassembled WGS sequence"/>
</dbReference>
<dbReference type="InterPro" id="IPR011664">
    <property type="entry name" value="Abi_system_AbiD/AbiF-like"/>
</dbReference>
<dbReference type="OrthoDB" id="5363652at2"/>
<organism evidence="1 2">
    <name type="scientific">Macrococcus brunensis</name>
    <dbReference type="NCBI Taxonomy" id="198483"/>
    <lineage>
        <taxon>Bacteria</taxon>
        <taxon>Bacillati</taxon>
        <taxon>Bacillota</taxon>
        <taxon>Bacilli</taxon>
        <taxon>Bacillales</taxon>
        <taxon>Staphylococcaceae</taxon>
        <taxon>Macrococcus</taxon>
    </lineage>
</organism>
<evidence type="ECO:0000313" key="2">
    <source>
        <dbReference type="Proteomes" id="UP000295310"/>
    </source>
</evidence>
<name>A0A4R6BCZ3_9STAP</name>
<gene>
    <name evidence="1" type="ORF">ERX27_07665</name>
</gene>
<proteinExistence type="predicted"/>
<protein>
    <submittedName>
        <fullName evidence="1">Abi family protein</fullName>
    </submittedName>
</protein>
<reference evidence="1 2" key="1">
    <citation type="submission" date="2019-01" db="EMBL/GenBank/DDBJ databases">
        <title>Draft genome sequences of the type strains of six Macrococcus species.</title>
        <authorList>
            <person name="Mazhar S."/>
            <person name="Altermann E."/>
            <person name="Hill C."/>
            <person name="Mcauliffe O."/>
        </authorList>
    </citation>
    <scope>NUCLEOTIDE SEQUENCE [LARGE SCALE GENOMIC DNA]</scope>
    <source>
        <strain evidence="1 2">CCM4811</strain>
    </source>
</reference>
<evidence type="ECO:0000313" key="1">
    <source>
        <dbReference type="EMBL" id="TDL96723.1"/>
    </source>
</evidence>
<comment type="caution">
    <text evidence="1">The sequence shown here is derived from an EMBL/GenBank/DDBJ whole genome shotgun (WGS) entry which is preliminary data.</text>
</comment>
<accession>A0A4R6BCZ3</accession>
<dbReference type="AlphaFoldDB" id="A0A4R6BCZ3"/>
<dbReference type="Pfam" id="PF07751">
    <property type="entry name" value="Abi_2"/>
    <property type="match status" value="1"/>
</dbReference>